<accession>A0AAI9ULM6</accession>
<reference evidence="1 2" key="1">
    <citation type="submission" date="2016-10" db="EMBL/GenBank/DDBJ databases">
        <title>The genome sequence of Colletotrichum fioriniae PJ7.</title>
        <authorList>
            <person name="Baroncelli R."/>
        </authorList>
    </citation>
    <scope>NUCLEOTIDE SEQUENCE [LARGE SCALE GENOMIC DNA]</scope>
    <source>
        <strain evidence="1">Col 31</strain>
    </source>
</reference>
<dbReference type="Proteomes" id="UP001239795">
    <property type="component" value="Unassembled WGS sequence"/>
</dbReference>
<evidence type="ECO:0000313" key="1">
    <source>
        <dbReference type="EMBL" id="KAK1460787.1"/>
    </source>
</evidence>
<gene>
    <name evidence="1" type="ORF">CMEL01_15084</name>
</gene>
<proteinExistence type="predicted"/>
<dbReference type="AlphaFoldDB" id="A0AAI9ULM6"/>
<name>A0AAI9ULM6_9PEZI</name>
<evidence type="ECO:0000313" key="2">
    <source>
        <dbReference type="Proteomes" id="UP001239795"/>
    </source>
</evidence>
<sequence>MSAPSCFVGFLVIVASPVPKKSIRLSVFRTRRIGLLYSKETAQRIIETRRR</sequence>
<keyword evidence="2" id="KW-1185">Reference proteome</keyword>
<protein>
    <submittedName>
        <fullName evidence="1">Uncharacterized protein</fullName>
    </submittedName>
</protein>
<dbReference type="EMBL" id="MLGG01000012">
    <property type="protein sequence ID" value="KAK1460787.1"/>
    <property type="molecule type" value="Genomic_DNA"/>
</dbReference>
<comment type="caution">
    <text evidence="1">The sequence shown here is derived from an EMBL/GenBank/DDBJ whole genome shotgun (WGS) entry which is preliminary data.</text>
</comment>
<organism evidence="1 2">
    <name type="scientific">Colletotrichum melonis</name>
    <dbReference type="NCBI Taxonomy" id="1209925"/>
    <lineage>
        <taxon>Eukaryota</taxon>
        <taxon>Fungi</taxon>
        <taxon>Dikarya</taxon>
        <taxon>Ascomycota</taxon>
        <taxon>Pezizomycotina</taxon>
        <taxon>Sordariomycetes</taxon>
        <taxon>Hypocreomycetidae</taxon>
        <taxon>Glomerellales</taxon>
        <taxon>Glomerellaceae</taxon>
        <taxon>Colletotrichum</taxon>
        <taxon>Colletotrichum acutatum species complex</taxon>
    </lineage>
</organism>